<feature type="compositionally biased region" description="Polar residues" evidence="1">
    <location>
        <begin position="166"/>
        <end position="178"/>
    </location>
</feature>
<evidence type="ECO:0000313" key="3">
    <source>
        <dbReference type="Proteomes" id="UP000030746"/>
    </source>
</evidence>
<organism evidence="2 3">
    <name type="scientific">Lottia gigantea</name>
    <name type="common">Giant owl limpet</name>
    <dbReference type="NCBI Taxonomy" id="225164"/>
    <lineage>
        <taxon>Eukaryota</taxon>
        <taxon>Metazoa</taxon>
        <taxon>Spiralia</taxon>
        <taxon>Lophotrochozoa</taxon>
        <taxon>Mollusca</taxon>
        <taxon>Gastropoda</taxon>
        <taxon>Patellogastropoda</taxon>
        <taxon>Lottioidea</taxon>
        <taxon>Lottiidae</taxon>
        <taxon>Lottia</taxon>
    </lineage>
</organism>
<dbReference type="RefSeq" id="XP_009051496.1">
    <property type="nucleotide sequence ID" value="XM_009053248.1"/>
</dbReference>
<name>V4C7G9_LOTGI</name>
<feature type="region of interest" description="Disordered" evidence="1">
    <location>
        <begin position="228"/>
        <end position="248"/>
    </location>
</feature>
<dbReference type="AlphaFoldDB" id="V4C7G9"/>
<proteinExistence type="predicted"/>
<dbReference type="KEGG" id="lgi:LOTGIDRAFT_152730"/>
<dbReference type="HOGENOM" id="CLU_570236_0_0_1"/>
<protein>
    <submittedName>
        <fullName evidence="2">Uncharacterized protein</fullName>
    </submittedName>
</protein>
<dbReference type="EMBL" id="KB201304">
    <property type="protein sequence ID" value="ESO97639.1"/>
    <property type="molecule type" value="Genomic_DNA"/>
</dbReference>
<feature type="compositionally biased region" description="Low complexity" evidence="1">
    <location>
        <begin position="228"/>
        <end position="246"/>
    </location>
</feature>
<feature type="compositionally biased region" description="Low complexity" evidence="1">
    <location>
        <begin position="150"/>
        <end position="161"/>
    </location>
</feature>
<dbReference type="Proteomes" id="UP000030746">
    <property type="component" value="Unassembled WGS sequence"/>
</dbReference>
<dbReference type="OMA" id="GHVGGQP"/>
<feature type="compositionally biased region" description="Low complexity" evidence="1">
    <location>
        <begin position="179"/>
        <end position="199"/>
    </location>
</feature>
<keyword evidence="3" id="KW-1185">Reference proteome</keyword>
<sequence length="479" mass="46336">MVDPLQAPNQVVLSGPTEPLVNVGGSITQSVTNGNLVDPALTGSGTYSQSTSTNRLTGSSSYNQLPVNAAVDPLAGNLPNSQSVDPLAIGGASGTSLNDPLLTGIGTNTQSSGSVNGIPPGSLGIGSNGHTSFQLEPLHNTPGSSSIAASGQTTSFSTTGTVDPVLTTSTSQTNLGPGSSSSTQTQTQTQSTISATSPSFSNTASTALAGSTGSVYLTGNTGSAALTGTSGSTSLTGNSGSTSLSGSIGGGATVSTTGTLGVTGNTGLSTIVSTTGLSSSGKSVSGSQIGNTGAATYPLGTMGSSTTGSTGSSIGSTGSTFLTGSILNTPVEPIIEPVAAVAAPVGGGARISAAAQVAGSGSQVQGLTGNPAFEAGSQAVGVVEPIVGVSMGTSPGVLTEPGSNTATNGQSTMVDPAMNQNMIDKMYPGGQYDPYFVNNGGNFDPYSGTGYVEQYIPPSNGMSIYEIPGLEGASGLAVV</sequence>
<dbReference type="CTD" id="20235762"/>
<evidence type="ECO:0000256" key="1">
    <source>
        <dbReference type="SAM" id="MobiDB-lite"/>
    </source>
</evidence>
<reference evidence="2 3" key="1">
    <citation type="journal article" date="2013" name="Nature">
        <title>Insights into bilaterian evolution from three spiralian genomes.</title>
        <authorList>
            <person name="Simakov O."/>
            <person name="Marletaz F."/>
            <person name="Cho S.J."/>
            <person name="Edsinger-Gonzales E."/>
            <person name="Havlak P."/>
            <person name="Hellsten U."/>
            <person name="Kuo D.H."/>
            <person name="Larsson T."/>
            <person name="Lv J."/>
            <person name="Arendt D."/>
            <person name="Savage R."/>
            <person name="Osoegawa K."/>
            <person name="de Jong P."/>
            <person name="Grimwood J."/>
            <person name="Chapman J.A."/>
            <person name="Shapiro H."/>
            <person name="Aerts A."/>
            <person name="Otillar R.P."/>
            <person name="Terry A.Y."/>
            <person name="Boore J.L."/>
            <person name="Grigoriev I.V."/>
            <person name="Lindberg D.R."/>
            <person name="Seaver E.C."/>
            <person name="Weisblat D.A."/>
            <person name="Putnam N.H."/>
            <person name="Rokhsar D.S."/>
        </authorList>
    </citation>
    <scope>NUCLEOTIDE SEQUENCE [LARGE SCALE GENOMIC DNA]</scope>
</reference>
<accession>V4C7G9</accession>
<dbReference type="GeneID" id="20235762"/>
<gene>
    <name evidence="2" type="ORF">LOTGIDRAFT_152730</name>
</gene>
<feature type="region of interest" description="Disordered" evidence="1">
    <location>
        <begin position="108"/>
        <end position="201"/>
    </location>
</feature>
<evidence type="ECO:0000313" key="2">
    <source>
        <dbReference type="EMBL" id="ESO97639.1"/>
    </source>
</evidence>